<feature type="non-terminal residue" evidence="1">
    <location>
        <position position="74"/>
    </location>
</feature>
<proteinExistence type="predicted"/>
<reference evidence="1" key="1">
    <citation type="submission" date="2014-05" db="EMBL/GenBank/DDBJ databases">
        <title>The transcriptome of the halophilic microalga Tetraselmis sp. GSL018 isolated from the Great Salt Lake, Utah.</title>
        <authorList>
            <person name="Jinkerson R.E."/>
            <person name="D'Adamo S."/>
            <person name="Posewitz M.C."/>
        </authorList>
    </citation>
    <scope>NUCLEOTIDE SEQUENCE</scope>
    <source>
        <strain evidence="1">GSL018</strain>
    </source>
</reference>
<name>A0A061RVM2_9CHLO</name>
<sequence>KSIDMSISTNCNCFNKVMSSFLTDSEVSHFFGLFPKQEWPEVLRIVVLQGVMTLFVNTQDSKNLSIRDLRQNVG</sequence>
<organism evidence="1">
    <name type="scientific">Tetraselmis sp. GSL018</name>
    <dbReference type="NCBI Taxonomy" id="582737"/>
    <lineage>
        <taxon>Eukaryota</taxon>
        <taxon>Viridiplantae</taxon>
        <taxon>Chlorophyta</taxon>
        <taxon>core chlorophytes</taxon>
        <taxon>Chlorodendrophyceae</taxon>
        <taxon>Chlorodendrales</taxon>
        <taxon>Chlorodendraceae</taxon>
        <taxon>Tetraselmis</taxon>
    </lineage>
</organism>
<dbReference type="AlphaFoldDB" id="A0A061RVM2"/>
<dbReference type="EMBL" id="GBEZ01009583">
    <property type="protein sequence ID" value="JAC76013.1"/>
    <property type="molecule type" value="Transcribed_RNA"/>
</dbReference>
<gene>
    <name evidence="1" type="ORF">TSPGSL018_21431</name>
</gene>
<evidence type="ECO:0000313" key="1">
    <source>
        <dbReference type="EMBL" id="JAC76013.1"/>
    </source>
</evidence>
<protein>
    <submittedName>
        <fullName evidence="1">Uncharacterized protein</fullName>
    </submittedName>
</protein>
<accession>A0A061RVM2</accession>
<feature type="non-terminal residue" evidence="1">
    <location>
        <position position="1"/>
    </location>
</feature>